<keyword evidence="1" id="KW-1133">Transmembrane helix</keyword>
<keyword evidence="3" id="KW-1185">Reference proteome</keyword>
<evidence type="ECO:0000313" key="2">
    <source>
        <dbReference type="EMBL" id="OBA22328.1"/>
    </source>
</evidence>
<protein>
    <submittedName>
        <fullName evidence="2">Uncharacterized protein</fullName>
    </submittedName>
</protein>
<feature type="transmembrane region" description="Helical" evidence="1">
    <location>
        <begin position="32"/>
        <end position="50"/>
    </location>
</feature>
<dbReference type="EMBL" id="LXTC01000002">
    <property type="protein sequence ID" value="OBA22328.1"/>
    <property type="molecule type" value="Genomic_DNA"/>
</dbReference>
<organism evidence="2 3">
    <name type="scientific">Metschnikowia bicuspidata var. bicuspidata NRRL YB-4993</name>
    <dbReference type="NCBI Taxonomy" id="869754"/>
    <lineage>
        <taxon>Eukaryota</taxon>
        <taxon>Fungi</taxon>
        <taxon>Dikarya</taxon>
        <taxon>Ascomycota</taxon>
        <taxon>Saccharomycotina</taxon>
        <taxon>Pichiomycetes</taxon>
        <taxon>Metschnikowiaceae</taxon>
        <taxon>Metschnikowia</taxon>
    </lineage>
</organism>
<evidence type="ECO:0000256" key="1">
    <source>
        <dbReference type="SAM" id="Phobius"/>
    </source>
</evidence>
<dbReference type="RefSeq" id="XP_018712824.1">
    <property type="nucleotide sequence ID" value="XM_018855817.1"/>
</dbReference>
<dbReference type="GeneID" id="30028793"/>
<proteinExistence type="predicted"/>
<accession>A0A1A0HEJ7</accession>
<evidence type="ECO:0000313" key="3">
    <source>
        <dbReference type="Proteomes" id="UP000092555"/>
    </source>
</evidence>
<keyword evidence="1" id="KW-0812">Transmembrane</keyword>
<comment type="caution">
    <text evidence="2">The sequence shown here is derived from an EMBL/GenBank/DDBJ whole genome shotgun (WGS) entry which is preliminary data.</text>
</comment>
<sequence>MLKPSEAYPGNRAGNILCVNRNFPGRDYNKRVGRILTCGVLTLICSYIMAQQFPVLQD</sequence>
<keyword evidence="1" id="KW-0472">Membrane</keyword>
<reference evidence="2 3" key="1">
    <citation type="submission" date="2016-05" db="EMBL/GenBank/DDBJ databases">
        <title>Comparative genomics of biotechnologically important yeasts.</title>
        <authorList>
            <consortium name="DOE Joint Genome Institute"/>
            <person name="Riley R."/>
            <person name="Haridas S."/>
            <person name="Wolfe K.H."/>
            <person name="Lopes M.R."/>
            <person name="Hittinger C.T."/>
            <person name="Goker M."/>
            <person name="Salamov A."/>
            <person name="Wisecaver J."/>
            <person name="Long T.M."/>
            <person name="Aerts A.L."/>
            <person name="Barry K."/>
            <person name="Choi C."/>
            <person name="Clum A."/>
            <person name="Coughlan A.Y."/>
            <person name="Deshpande S."/>
            <person name="Douglass A.P."/>
            <person name="Hanson S.J."/>
            <person name="Klenk H.-P."/>
            <person name="LaButti K."/>
            <person name="Lapidus A."/>
            <person name="Lindquist E."/>
            <person name="Lipzen A."/>
            <person name="Meier-kolthoff J.P."/>
            <person name="Ohm R.A."/>
            <person name="Otillar R.P."/>
            <person name="Pangilinan J."/>
            <person name="Peng Y."/>
            <person name="Rokas A."/>
            <person name="Rosa C.A."/>
            <person name="Scheuner C."/>
            <person name="Sibirny A.A."/>
            <person name="Slot J.C."/>
            <person name="Stielow J.B."/>
            <person name="Sun H."/>
            <person name="Kurtzman C.P."/>
            <person name="Blackwell M."/>
            <person name="Grigoriev I.V."/>
            <person name="Jeffries T.W."/>
        </authorList>
    </citation>
    <scope>NUCLEOTIDE SEQUENCE [LARGE SCALE GENOMIC DNA]</scope>
    <source>
        <strain evidence="2 3">NRRL YB-4993</strain>
    </source>
</reference>
<dbReference type="Proteomes" id="UP000092555">
    <property type="component" value="Unassembled WGS sequence"/>
</dbReference>
<dbReference type="AlphaFoldDB" id="A0A1A0HEJ7"/>
<name>A0A1A0HEJ7_9ASCO</name>
<gene>
    <name evidence="2" type="ORF">METBIDRAFT_31246</name>
</gene>